<dbReference type="AlphaFoldDB" id="A0A8S4SQC9"/>
<name>A0A8S4SQC9_9NEOP</name>
<gene>
    <name evidence="1" type="primary">jg19210</name>
    <name evidence="1" type="ORF">PAEG_LOCUS27521</name>
</gene>
<accession>A0A8S4SQC9</accession>
<proteinExistence type="predicted"/>
<reference evidence="1" key="1">
    <citation type="submission" date="2022-03" db="EMBL/GenBank/DDBJ databases">
        <authorList>
            <person name="Lindestad O."/>
        </authorList>
    </citation>
    <scope>NUCLEOTIDE SEQUENCE</scope>
</reference>
<dbReference type="Proteomes" id="UP000838756">
    <property type="component" value="Unassembled WGS sequence"/>
</dbReference>
<sequence length="113" mass="12461">MKIPLALTAKENIARKPARLRVLHNVLKGIRIITSERSNLEEYTPLTSVNVASLSNAKSLVWGSKEAERLSDVARRFYAKPPPPPVACGLTLSAYNSLHYYVSETNAVSIIVN</sequence>
<evidence type="ECO:0000313" key="1">
    <source>
        <dbReference type="EMBL" id="CAH2269254.1"/>
    </source>
</evidence>
<evidence type="ECO:0000313" key="2">
    <source>
        <dbReference type="Proteomes" id="UP000838756"/>
    </source>
</evidence>
<keyword evidence="2" id="KW-1185">Reference proteome</keyword>
<dbReference type="EMBL" id="CAKXAJ010026503">
    <property type="protein sequence ID" value="CAH2269254.1"/>
    <property type="molecule type" value="Genomic_DNA"/>
</dbReference>
<comment type="caution">
    <text evidence="1">The sequence shown here is derived from an EMBL/GenBank/DDBJ whole genome shotgun (WGS) entry which is preliminary data.</text>
</comment>
<organism evidence="1 2">
    <name type="scientific">Pararge aegeria aegeria</name>
    <dbReference type="NCBI Taxonomy" id="348720"/>
    <lineage>
        <taxon>Eukaryota</taxon>
        <taxon>Metazoa</taxon>
        <taxon>Ecdysozoa</taxon>
        <taxon>Arthropoda</taxon>
        <taxon>Hexapoda</taxon>
        <taxon>Insecta</taxon>
        <taxon>Pterygota</taxon>
        <taxon>Neoptera</taxon>
        <taxon>Endopterygota</taxon>
        <taxon>Lepidoptera</taxon>
        <taxon>Glossata</taxon>
        <taxon>Ditrysia</taxon>
        <taxon>Papilionoidea</taxon>
        <taxon>Nymphalidae</taxon>
        <taxon>Satyrinae</taxon>
        <taxon>Satyrini</taxon>
        <taxon>Parargina</taxon>
        <taxon>Pararge</taxon>
    </lineage>
</organism>
<protein>
    <submittedName>
        <fullName evidence="1">Jg19210 protein</fullName>
    </submittedName>
</protein>